<keyword evidence="6" id="KW-1133">Transmembrane helix</keyword>
<evidence type="ECO:0000256" key="1">
    <source>
        <dbReference type="ARBA" id="ARBA00022527"/>
    </source>
</evidence>
<dbReference type="GO" id="GO:0005524">
    <property type="term" value="F:ATP binding"/>
    <property type="evidence" value="ECO:0007669"/>
    <property type="project" value="UniProtKB-KW"/>
</dbReference>
<protein>
    <submittedName>
        <fullName evidence="7">Uncharacterized protein</fullName>
    </submittedName>
</protein>
<keyword evidence="3" id="KW-0547">Nucleotide-binding</keyword>
<keyword evidence="2" id="KW-0808">Transferase</keyword>
<evidence type="ECO:0000256" key="4">
    <source>
        <dbReference type="ARBA" id="ARBA00022777"/>
    </source>
</evidence>
<keyword evidence="6" id="KW-0812">Transmembrane</keyword>
<keyword evidence="8" id="KW-1185">Reference proteome</keyword>
<keyword evidence="5" id="KW-0067">ATP-binding</keyword>
<dbReference type="GO" id="GO:0042742">
    <property type="term" value="P:defense response to bacterium"/>
    <property type="evidence" value="ECO:0007669"/>
    <property type="project" value="TreeGrafter"/>
</dbReference>
<dbReference type="PANTHER" id="PTHR27002">
    <property type="entry name" value="RECEPTOR-LIKE SERINE/THREONINE-PROTEIN KINASE SD1-8"/>
    <property type="match status" value="1"/>
</dbReference>
<dbReference type="SUPFAM" id="SSF56112">
    <property type="entry name" value="Protein kinase-like (PK-like)"/>
    <property type="match status" value="1"/>
</dbReference>
<keyword evidence="1" id="KW-0723">Serine/threonine-protein kinase</keyword>
<gene>
    <name evidence="7" type="ORF">HS088_TW21G00762</name>
</gene>
<accession>A0A7J7C390</accession>
<sequence>MWVPILVLGKRKISSQVIIAIVVPILVSMVLVVVGIGFIRRRKARKNYNIAEERNVGDEMTHIGSLQFDFDTIEAATNYFSDDNKIGRGGFGEVYKFIYLFKHASVQFVHGI</sequence>
<dbReference type="PANTHER" id="PTHR27002:SF1050">
    <property type="entry name" value="CYSTEINE-RICH RECEPTOR-LIKE PROTEIN KINASE 5"/>
    <property type="match status" value="1"/>
</dbReference>
<dbReference type="GO" id="GO:0004674">
    <property type="term" value="F:protein serine/threonine kinase activity"/>
    <property type="evidence" value="ECO:0007669"/>
    <property type="project" value="UniProtKB-KW"/>
</dbReference>
<name>A0A7J7C390_TRIWF</name>
<evidence type="ECO:0000256" key="6">
    <source>
        <dbReference type="SAM" id="Phobius"/>
    </source>
</evidence>
<dbReference type="InterPro" id="IPR011009">
    <property type="entry name" value="Kinase-like_dom_sf"/>
</dbReference>
<dbReference type="EMBL" id="JAAARO010000021">
    <property type="protein sequence ID" value="KAF5728614.1"/>
    <property type="molecule type" value="Genomic_DNA"/>
</dbReference>
<evidence type="ECO:0000256" key="3">
    <source>
        <dbReference type="ARBA" id="ARBA00022741"/>
    </source>
</evidence>
<keyword evidence="4" id="KW-0418">Kinase</keyword>
<dbReference type="AlphaFoldDB" id="A0A7J7C390"/>
<evidence type="ECO:0000313" key="8">
    <source>
        <dbReference type="Proteomes" id="UP000593562"/>
    </source>
</evidence>
<dbReference type="GO" id="GO:0005886">
    <property type="term" value="C:plasma membrane"/>
    <property type="evidence" value="ECO:0007669"/>
    <property type="project" value="TreeGrafter"/>
</dbReference>
<organism evidence="7 8">
    <name type="scientific">Tripterygium wilfordii</name>
    <name type="common">Thunder God vine</name>
    <dbReference type="NCBI Taxonomy" id="458696"/>
    <lineage>
        <taxon>Eukaryota</taxon>
        <taxon>Viridiplantae</taxon>
        <taxon>Streptophyta</taxon>
        <taxon>Embryophyta</taxon>
        <taxon>Tracheophyta</taxon>
        <taxon>Spermatophyta</taxon>
        <taxon>Magnoliopsida</taxon>
        <taxon>eudicotyledons</taxon>
        <taxon>Gunneridae</taxon>
        <taxon>Pentapetalae</taxon>
        <taxon>rosids</taxon>
        <taxon>fabids</taxon>
        <taxon>Celastrales</taxon>
        <taxon>Celastraceae</taxon>
        <taxon>Tripterygium</taxon>
    </lineage>
</organism>
<evidence type="ECO:0000313" key="7">
    <source>
        <dbReference type="EMBL" id="KAF5728614.1"/>
    </source>
</evidence>
<proteinExistence type="predicted"/>
<dbReference type="InParanoid" id="A0A7J7C390"/>
<reference evidence="7 8" key="1">
    <citation type="journal article" date="2020" name="Nat. Commun.">
        <title>Genome of Tripterygium wilfordii and identification of cytochrome P450 involved in triptolide biosynthesis.</title>
        <authorList>
            <person name="Tu L."/>
            <person name="Su P."/>
            <person name="Zhang Z."/>
            <person name="Gao L."/>
            <person name="Wang J."/>
            <person name="Hu T."/>
            <person name="Zhou J."/>
            <person name="Zhang Y."/>
            <person name="Zhao Y."/>
            <person name="Liu Y."/>
            <person name="Song Y."/>
            <person name="Tong Y."/>
            <person name="Lu Y."/>
            <person name="Yang J."/>
            <person name="Xu C."/>
            <person name="Jia M."/>
            <person name="Peters R.J."/>
            <person name="Huang L."/>
            <person name="Gao W."/>
        </authorList>
    </citation>
    <scope>NUCLEOTIDE SEQUENCE [LARGE SCALE GENOMIC DNA]</scope>
    <source>
        <strain evidence="8">cv. XIE 37</strain>
        <tissue evidence="7">Leaf</tissue>
    </source>
</reference>
<dbReference type="Gene3D" id="3.30.200.20">
    <property type="entry name" value="Phosphorylase Kinase, domain 1"/>
    <property type="match status" value="1"/>
</dbReference>
<dbReference type="Proteomes" id="UP000593562">
    <property type="component" value="Unassembled WGS sequence"/>
</dbReference>
<feature type="transmembrane region" description="Helical" evidence="6">
    <location>
        <begin position="17"/>
        <end position="39"/>
    </location>
</feature>
<evidence type="ECO:0000256" key="5">
    <source>
        <dbReference type="ARBA" id="ARBA00022840"/>
    </source>
</evidence>
<comment type="caution">
    <text evidence="7">The sequence shown here is derived from an EMBL/GenBank/DDBJ whole genome shotgun (WGS) entry which is preliminary data.</text>
</comment>
<evidence type="ECO:0000256" key="2">
    <source>
        <dbReference type="ARBA" id="ARBA00022679"/>
    </source>
</evidence>
<keyword evidence="6" id="KW-0472">Membrane</keyword>